<proteinExistence type="predicted"/>
<dbReference type="AlphaFoldDB" id="A0A0G0N1W8"/>
<feature type="transmembrane region" description="Helical" evidence="3">
    <location>
        <begin position="49"/>
        <end position="69"/>
    </location>
</feature>
<sequence>MEEKMNDIVDIGNMSVVQKLNKGSLVVKGVGALAVIGGVGLLLPTLVNAFLGGMTLLGIGAVVLVGLAMSKFVVFFGQKLDNQIMGLRKKEARENPIEQLQNELISSQRIFDARKIALSDFHSEIKNTEDDLKKSKDEFPNEDWSSDEITLSEAKAQYKEKEIELGEAEGALLAFAGQIKVRERRLKMAMSTEKLTAKTKSSKEEVVSKILIDEAFDAVRDRLNSAMSAIQVEASLRKSRQERTEKNSKKSAEVKNV</sequence>
<feature type="region of interest" description="Disordered" evidence="2">
    <location>
        <begin position="235"/>
        <end position="257"/>
    </location>
</feature>
<feature type="transmembrane region" description="Helical" evidence="3">
    <location>
        <begin position="25"/>
        <end position="43"/>
    </location>
</feature>
<gene>
    <name evidence="4" type="ORF">US91_C0001G0033</name>
</gene>
<name>A0A0G0N1W8_9BACT</name>
<keyword evidence="3" id="KW-1133">Transmembrane helix</keyword>
<organism evidence="4 5">
    <name type="scientific">Candidatus Falkowbacteria bacterium GW2011_GWE1_38_31</name>
    <dbReference type="NCBI Taxonomy" id="1618638"/>
    <lineage>
        <taxon>Bacteria</taxon>
        <taxon>Candidatus Falkowiibacteriota</taxon>
    </lineage>
</organism>
<feature type="coiled-coil region" evidence="1">
    <location>
        <begin position="118"/>
        <end position="171"/>
    </location>
</feature>
<evidence type="ECO:0000256" key="1">
    <source>
        <dbReference type="SAM" id="Coils"/>
    </source>
</evidence>
<evidence type="ECO:0000256" key="2">
    <source>
        <dbReference type="SAM" id="MobiDB-lite"/>
    </source>
</evidence>
<dbReference type="Proteomes" id="UP000034022">
    <property type="component" value="Unassembled WGS sequence"/>
</dbReference>
<protein>
    <submittedName>
        <fullName evidence="4">Uncharacterized protein</fullName>
    </submittedName>
</protein>
<keyword evidence="3" id="KW-0472">Membrane</keyword>
<evidence type="ECO:0000256" key="3">
    <source>
        <dbReference type="SAM" id="Phobius"/>
    </source>
</evidence>
<comment type="caution">
    <text evidence="4">The sequence shown here is derived from an EMBL/GenBank/DDBJ whole genome shotgun (WGS) entry which is preliminary data.</text>
</comment>
<keyword evidence="3" id="KW-0812">Transmembrane</keyword>
<evidence type="ECO:0000313" key="4">
    <source>
        <dbReference type="EMBL" id="KKQ71106.1"/>
    </source>
</evidence>
<evidence type="ECO:0000313" key="5">
    <source>
        <dbReference type="Proteomes" id="UP000034022"/>
    </source>
</evidence>
<keyword evidence="1" id="KW-0175">Coiled coil</keyword>
<dbReference type="EMBL" id="LBUU01000001">
    <property type="protein sequence ID" value="KKQ71106.1"/>
    <property type="molecule type" value="Genomic_DNA"/>
</dbReference>
<accession>A0A0G0N1W8</accession>
<reference evidence="4 5" key="1">
    <citation type="journal article" date="2015" name="Nature">
        <title>rRNA introns, odd ribosomes, and small enigmatic genomes across a large radiation of phyla.</title>
        <authorList>
            <person name="Brown C.T."/>
            <person name="Hug L.A."/>
            <person name="Thomas B.C."/>
            <person name="Sharon I."/>
            <person name="Castelle C.J."/>
            <person name="Singh A."/>
            <person name="Wilkins M.J."/>
            <person name="Williams K.H."/>
            <person name="Banfield J.F."/>
        </authorList>
    </citation>
    <scope>NUCLEOTIDE SEQUENCE [LARGE SCALE GENOMIC DNA]</scope>
</reference>